<feature type="compositionally biased region" description="Low complexity" evidence="2">
    <location>
        <begin position="131"/>
        <end position="147"/>
    </location>
</feature>
<feature type="compositionally biased region" description="Pro residues" evidence="2">
    <location>
        <begin position="120"/>
        <end position="130"/>
    </location>
</feature>
<organism evidence="4 5">
    <name type="scientific">Trypanosoma cruzi marinkellei</name>
    <dbReference type="NCBI Taxonomy" id="85056"/>
    <lineage>
        <taxon>Eukaryota</taxon>
        <taxon>Discoba</taxon>
        <taxon>Euglenozoa</taxon>
        <taxon>Kinetoplastea</taxon>
        <taxon>Metakinetoplastina</taxon>
        <taxon>Trypanosomatida</taxon>
        <taxon>Trypanosomatidae</taxon>
        <taxon>Trypanosoma</taxon>
        <taxon>Schizotrypanum</taxon>
    </lineage>
</organism>
<evidence type="ECO:0000313" key="4">
    <source>
        <dbReference type="EMBL" id="EKF31817.1"/>
    </source>
</evidence>
<dbReference type="InterPro" id="IPR000571">
    <property type="entry name" value="Znf_CCCH"/>
</dbReference>
<name>K2NS45_TRYCR</name>
<keyword evidence="1" id="KW-0862">Zinc</keyword>
<comment type="caution">
    <text evidence="4">The sequence shown here is derived from an EMBL/GenBank/DDBJ whole genome shotgun (WGS) entry which is preliminary data.</text>
</comment>
<dbReference type="Proteomes" id="UP000007350">
    <property type="component" value="Unassembled WGS sequence"/>
</dbReference>
<gene>
    <name evidence="4" type="ORF">MOQ_004342</name>
</gene>
<dbReference type="EMBL" id="AHKC01010600">
    <property type="protein sequence ID" value="EKF31817.1"/>
    <property type="molecule type" value="Genomic_DNA"/>
</dbReference>
<keyword evidence="1" id="KW-0479">Metal-binding</keyword>
<reference evidence="4 5" key="1">
    <citation type="journal article" date="2012" name="BMC Genomics">
        <title>Comparative genomic analysis of human infective Trypanosoma cruzi lineages with the bat-restricted subspecies T. cruzi marinkellei.</title>
        <authorList>
            <person name="Franzen O."/>
            <person name="Talavera-Lopez C."/>
            <person name="Ochaya S."/>
            <person name="Butler C.E."/>
            <person name="Messenger L.A."/>
            <person name="Lewis M.D."/>
            <person name="Llewellyn M.S."/>
            <person name="Marinkelle C.J."/>
            <person name="Tyler K.M."/>
            <person name="Miles M.A."/>
            <person name="Andersson B."/>
        </authorList>
    </citation>
    <scope>NUCLEOTIDE SEQUENCE [LARGE SCALE GENOMIC DNA]</scope>
    <source>
        <strain evidence="4 5">B7</strain>
    </source>
</reference>
<sequence>MFYVDACSQNYRMPNSAPVFSQGFPEPNRTPSFVSPNDVQNCTNDGVLNPHSAPLFTVSQQSSVVAASVLPRTVLWTANGMYGVTQTRESPEDGATRFVSSKSPDGTPVSTMQSMYLSPMQPPQPQPQPQQQPQHQQNQQNQQQQQQQQQASNCPLFYVLTTVAVPQTYPQTSLQEQKNQYVTPVTHQILPIEGPNVAPSQSMGINTINPSCITNNSDALQTCGSGSKVNVNVVCRHFIKSCCNRRKCRFLHTLNEAPLANI</sequence>
<protein>
    <recommendedName>
        <fullName evidence="3">C3H1-type domain-containing protein</fullName>
    </recommendedName>
</protein>
<dbReference type="PROSITE" id="PS50103">
    <property type="entry name" value="ZF_C3H1"/>
    <property type="match status" value="1"/>
</dbReference>
<evidence type="ECO:0000313" key="5">
    <source>
        <dbReference type="Proteomes" id="UP000007350"/>
    </source>
</evidence>
<dbReference type="GO" id="GO:0008270">
    <property type="term" value="F:zinc ion binding"/>
    <property type="evidence" value="ECO:0007669"/>
    <property type="project" value="UniProtKB-KW"/>
</dbReference>
<proteinExistence type="predicted"/>
<feature type="zinc finger region" description="C3H1-type" evidence="1">
    <location>
        <begin position="234"/>
        <end position="255"/>
    </location>
</feature>
<evidence type="ECO:0000256" key="1">
    <source>
        <dbReference type="PROSITE-ProRule" id="PRU00723"/>
    </source>
</evidence>
<keyword evidence="5" id="KW-1185">Reference proteome</keyword>
<keyword evidence="1" id="KW-0863">Zinc-finger</keyword>
<dbReference type="OrthoDB" id="250836at2759"/>
<feature type="domain" description="C3H1-type" evidence="3">
    <location>
        <begin position="234"/>
        <end position="255"/>
    </location>
</feature>
<accession>K2NS45</accession>
<feature type="region of interest" description="Disordered" evidence="2">
    <location>
        <begin position="85"/>
        <end position="147"/>
    </location>
</feature>
<dbReference type="AlphaFoldDB" id="K2NS45"/>
<evidence type="ECO:0000256" key="2">
    <source>
        <dbReference type="SAM" id="MobiDB-lite"/>
    </source>
</evidence>
<evidence type="ECO:0000259" key="3">
    <source>
        <dbReference type="PROSITE" id="PS50103"/>
    </source>
</evidence>
<feature type="compositionally biased region" description="Polar residues" evidence="2">
    <location>
        <begin position="98"/>
        <end position="116"/>
    </location>
</feature>